<protein>
    <submittedName>
        <fullName evidence="1">Uncharacterized protein</fullName>
    </submittedName>
</protein>
<comment type="caution">
    <text evidence="1">The sequence shown here is derived from an EMBL/GenBank/DDBJ whole genome shotgun (WGS) entry which is preliminary data.</text>
</comment>
<reference evidence="1 2" key="1">
    <citation type="submission" date="2019-09" db="EMBL/GenBank/DDBJ databases">
        <authorList>
            <person name="Valk L.C."/>
        </authorList>
    </citation>
    <scope>NUCLEOTIDE SEQUENCE [LARGE SCALE GENOMIC DNA]</scope>
    <source>
        <strain evidence="1">GalUA</strain>
    </source>
</reference>
<dbReference type="OrthoDB" id="1935838at2"/>
<accession>A0A7V7QLE6</accession>
<reference evidence="1 2" key="2">
    <citation type="submission" date="2020-02" db="EMBL/GenBank/DDBJ databases">
        <title>Candidatus Galacturonibacter soehngenii shows hetero-acetogenic catabolism of galacturonic acid but lacks a canonical carbon monoxide dehydrogenase/acetyl-CoA synthase complex.</title>
        <authorList>
            <person name="Diender M."/>
            <person name="Stouten G.R."/>
            <person name="Petersen J.F."/>
            <person name="Nielsen P.H."/>
            <person name="Dueholm M.S."/>
            <person name="Pronk J.T."/>
            <person name="Van Loosdrecht M.C.M."/>
        </authorList>
    </citation>
    <scope>NUCLEOTIDE SEQUENCE [LARGE SCALE GENOMIC DNA]</scope>
    <source>
        <strain evidence="1">GalUA</strain>
    </source>
</reference>
<organism evidence="1 2">
    <name type="scientific">Candidatus Galacturonatibacter soehngenii</name>
    <dbReference type="NCBI Taxonomy" id="2307010"/>
    <lineage>
        <taxon>Bacteria</taxon>
        <taxon>Bacillati</taxon>
        <taxon>Bacillota</taxon>
        <taxon>Clostridia</taxon>
        <taxon>Lachnospirales</taxon>
        <taxon>Lachnospiraceae</taxon>
        <taxon>Candidatus Galacturonatibacter</taxon>
    </lineage>
</organism>
<name>A0A7V7QLE6_9FIRM</name>
<dbReference type="Proteomes" id="UP000461768">
    <property type="component" value="Unassembled WGS sequence"/>
</dbReference>
<proteinExistence type="predicted"/>
<evidence type="ECO:0000313" key="2">
    <source>
        <dbReference type="Proteomes" id="UP000461768"/>
    </source>
</evidence>
<dbReference type="EMBL" id="WAGX01000005">
    <property type="protein sequence ID" value="KAB1438774.1"/>
    <property type="molecule type" value="Genomic_DNA"/>
</dbReference>
<evidence type="ECO:0000313" key="1">
    <source>
        <dbReference type="EMBL" id="KAB1438774.1"/>
    </source>
</evidence>
<keyword evidence="2" id="KW-1185">Reference proteome</keyword>
<dbReference type="AlphaFoldDB" id="A0A7V7QLE6"/>
<sequence>MPFGYGQMPYYSGLRFPLDNSEEEQLEKDKEYMKSLYPAQAKTIQALVEEECDKLEYDGSIMFDEYPDKLGLRKIGMDIYNQINPEQEEPAVEEEINEEEDIYMMNYGYHYRPPVQPRRGRCKGPGPCPNDPVMDMIDVLLFNEMYKRRCRHNRCRRRLYW</sequence>
<gene>
    <name evidence="1" type="ORF">F7O84_13695</name>
</gene>